<name>A0A6J4VJN8_9BACT</name>
<proteinExistence type="predicted"/>
<accession>A0A6J4VJN8</accession>
<dbReference type="EMBL" id="CADCWF010000318">
    <property type="protein sequence ID" value="CAA9577856.1"/>
    <property type="molecule type" value="Genomic_DNA"/>
</dbReference>
<gene>
    <name evidence="2" type="ORF">AVDCRST_MAG59-4348</name>
</gene>
<feature type="region of interest" description="Disordered" evidence="1">
    <location>
        <begin position="40"/>
        <end position="69"/>
    </location>
</feature>
<feature type="non-terminal residue" evidence="2">
    <location>
        <position position="1"/>
    </location>
</feature>
<protein>
    <submittedName>
        <fullName evidence="2">Uncharacterized protein</fullName>
    </submittedName>
</protein>
<feature type="non-terminal residue" evidence="2">
    <location>
        <position position="69"/>
    </location>
</feature>
<dbReference type="AlphaFoldDB" id="A0A6J4VJN8"/>
<evidence type="ECO:0000313" key="2">
    <source>
        <dbReference type="EMBL" id="CAA9577856.1"/>
    </source>
</evidence>
<evidence type="ECO:0000256" key="1">
    <source>
        <dbReference type="SAM" id="MobiDB-lite"/>
    </source>
</evidence>
<sequence length="69" mass="7226">CRPRPPPPRQLDIRVTSVSARPRNHAGGVGGVGVLGVLGRAPDAASTRPASESGEIRRRKPRPIAPSTI</sequence>
<reference evidence="2" key="1">
    <citation type="submission" date="2020-02" db="EMBL/GenBank/DDBJ databases">
        <authorList>
            <person name="Meier V. D."/>
        </authorList>
    </citation>
    <scope>NUCLEOTIDE SEQUENCE</scope>
    <source>
        <strain evidence="2">AVDCRST_MAG59</strain>
    </source>
</reference>
<organism evidence="2">
    <name type="scientific">uncultured Thermomicrobiales bacterium</name>
    <dbReference type="NCBI Taxonomy" id="1645740"/>
    <lineage>
        <taxon>Bacteria</taxon>
        <taxon>Pseudomonadati</taxon>
        <taxon>Thermomicrobiota</taxon>
        <taxon>Thermomicrobia</taxon>
        <taxon>Thermomicrobiales</taxon>
        <taxon>environmental samples</taxon>
    </lineage>
</organism>